<comment type="caution">
    <text evidence="6">The sequence shown here is derived from an EMBL/GenBank/DDBJ whole genome shotgun (WGS) entry which is preliminary data.</text>
</comment>
<dbReference type="Proteomes" id="UP000298416">
    <property type="component" value="Unassembled WGS sequence"/>
</dbReference>
<dbReference type="SUPFAM" id="SSF54768">
    <property type="entry name" value="dsRNA-binding domain-like"/>
    <property type="match status" value="2"/>
</dbReference>
<feature type="region of interest" description="Disordered" evidence="4">
    <location>
        <begin position="370"/>
        <end position="406"/>
    </location>
</feature>
<evidence type="ECO:0000259" key="5">
    <source>
        <dbReference type="PROSITE" id="PS50137"/>
    </source>
</evidence>
<dbReference type="Pfam" id="PF00035">
    <property type="entry name" value="dsrm"/>
    <property type="match status" value="2"/>
</dbReference>
<keyword evidence="2 3" id="KW-0694">RNA-binding</keyword>
<feature type="domain" description="DRBM" evidence="5">
    <location>
        <begin position="82"/>
        <end position="150"/>
    </location>
</feature>
<dbReference type="InterPro" id="IPR044450">
    <property type="entry name" value="AtDRB-like_DSRM_1"/>
</dbReference>
<feature type="region of interest" description="Disordered" evidence="4">
    <location>
        <begin position="154"/>
        <end position="198"/>
    </location>
</feature>
<reference evidence="6" key="1">
    <citation type="submission" date="2018-01" db="EMBL/GenBank/DDBJ databases">
        <authorList>
            <person name="Mao J.F."/>
        </authorList>
    </citation>
    <scope>NUCLEOTIDE SEQUENCE</scope>
    <source>
        <strain evidence="6">Huo1</strain>
        <tissue evidence="6">Leaf</tissue>
    </source>
</reference>
<dbReference type="EMBL" id="PNBA02000002">
    <property type="protein sequence ID" value="KAG6435087.1"/>
    <property type="molecule type" value="Genomic_DNA"/>
</dbReference>
<feature type="domain" description="DRBM" evidence="5">
    <location>
        <begin position="1"/>
        <end position="70"/>
    </location>
</feature>
<dbReference type="PANTHER" id="PTHR46031:SF26">
    <property type="entry name" value="DOUBLE-STRANDED RNA-BINDING PROTEIN 2"/>
    <property type="match status" value="1"/>
</dbReference>
<organism evidence="6">
    <name type="scientific">Salvia splendens</name>
    <name type="common">Scarlet sage</name>
    <dbReference type="NCBI Taxonomy" id="180675"/>
    <lineage>
        <taxon>Eukaryota</taxon>
        <taxon>Viridiplantae</taxon>
        <taxon>Streptophyta</taxon>
        <taxon>Embryophyta</taxon>
        <taxon>Tracheophyta</taxon>
        <taxon>Spermatophyta</taxon>
        <taxon>Magnoliopsida</taxon>
        <taxon>eudicotyledons</taxon>
        <taxon>Gunneridae</taxon>
        <taxon>Pentapetalae</taxon>
        <taxon>asterids</taxon>
        <taxon>lamiids</taxon>
        <taxon>Lamiales</taxon>
        <taxon>Lamiaceae</taxon>
        <taxon>Nepetoideae</taxon>
        <taxon>Mentheae</taxon>
        <taxon>Salviinae</taxon>
        <taxon>Salvia</taxon>
        <taxon>Salvia subgen. Calosphace</taxon>
        <taxon>core Calosphace</taxon>
    </lineage>
</organism>
<dbReference type="FunFam" id="3.30.160.20:FF:000036">
    <property type="entry name" value="Double-stranded RNA-binding protein 2"/>
    <property type="match status" value="1"/>
</dbReference>
<accession>A0A8X9AAI9</accession>
<evidence type="ECO:0000313" key="7">
    <source>
        <dbReference type="Proteomes" id="UP000298416"/>
    </source>
</evidence>
<dbReference type="InterPro" id="IPR014720">
    <property type="entry name" value="dsRBD_dom"/>
</dbReference>
<evidence type="ECO:0000313" key="6">
    <source>
        <dbReference type="EMBL" id="KAG6435087.1"/>
    </source>
</evidence>
<protein>
    <recommendedName>
        <fullName evidence="5">DRBM domain-containing protein</fullName>
    </recommendedName>
</protein>
<reference evidence="6" key="2">
    <citation type="submission" date="2020-08" db="EMBL/GenBank/DDBJ databases">
        <title>Plant Genome Project.</title>
        <authorList>
            <person name="Zhang R.-G."/>
        </authorList>
    </citation>
    <scope>NUCLEOTIDE SEQUENCE</scope>
    <source>
        <strain evidence="6">Huo1</strain>
        <tissue evidence="6">Leaf</tissue>
    </source>
</reference>
<evidence type="ECO:0000256" key="3">
    <source>
        <dbReference type="PROSITE-ProRule" id="PRU00266"/>
    </source>
</evidence>
<gene>
    <name evidence="6" type="ORF">SASPL_106738</name>
</gene>
<dbReference type="GO" id="GO:0003725">
    <property type="term" value="F:double-stranded RNA binding"/>
    <property type="evidence" value="ECO:0007669"/>
    <property type="project" value="InterPro"/>
</dbReference>
<dbReference type="AlphaFoldDB" id="A0A8X9AAI9"/>
<dbReference type="PANTHER" id="PTHR46031">
    <property type="match status" value="1"/>
</dbReference>
<keyword evidence="7" id="KW-1185">Reference proteome</keyword>
<dbReference type="SMART" id="SM00358">
    <property type="entry name" value="DSRM"/>
    <property type="match status" value="2"/>
</dbReference>
<sequence length="406" mass="44262">MFKNQLQELAQRSCFNLPSYACVREGPDHAPRFKASVNFNGELFEGPTYSSTLRHAEHVAALNSLSARGPSKSLTARDETGVYKNLLQETAHTAGLKLPVYTTVRSGPGHVPVFTSTVEIAGMSFSGDAAKSKKQAEKNAAIAAWSQLKQMPLSEQENVCGGGSNSGRVMRRRDNHQQQSRARMQRPSIIQRDNINNNRLRKLPEASSETAQKHSSFLSLLPPPPPRMAYQILPPYWPPESKSATLEESPPPPFLEEDHEWINKICAAIKKEPGSSSYGRKIGGVYRSEIGRRTNLSIPSTCHDLEIGLIPKFSGAQRFAPAVQIRSVIPVCAAPPVRLKSDQSLPLKQEVPAPPPLPLLKQAVPAPPLPLLKQEVPAPPLKHAAPAPPPPSTELVLASSLSNLEL</sequence>
<evidence type="ECO:0000256" key="1">
    <source>
        <dbReference type="ARBA" id="ARBA00022737"/>
    </source>
</evidence>
<name>A0A8X9AAI9_SALSN</name>
<dbReference type="InterPro" id="IPR044451">
    <property type="entry name" value="AtDRB-like_DSRM_2"/>
</dbReference>
<proteinExistence type="predicted"/>
<keyword evidence="1" id="KW-0677">Repeat</keyword>
<dbReference type="CDD" id="cd19908">
    <property type="entry name" value="DSRM_AtDRB-like_rpt2"/>
    <property type="match status" value="1"/>
</dbReference>
<dbReference type="Gene3D" id="3.30.160.20">
    <property type="match status" value="2"/>
</dbReference>
<evidence type="ECO:0000256" key="2">
    <source>
        <dbReference type="ARBA" id="ARBA00022884"/>
    </source>
</evidence>
<dbReference type="PROSITE" id="PS50137">
    <property type="entry name" value="DS_RBD"/>
    <property type="match status" value="2"/>
</dbReference>
<evidence type="ECO:0000256" key="4">
    <source>
        <dbReference type="SAM" id="MobiDB-lite"/>
    </source>
</evidence>
<dbReference type="CDD" id="cd19907">
    <property type="entry name" value="DSRM_AtDRB-like_rpt1"/>
    <property type="match status" value="1"/>
</dbReference>